<protein>
    <recommendedName>
        <fullName evidence="6">Serine protease</fullName>
        <ecNumber evidence="6">3.4.21.-</ecNumber>
    </recommendedName>
</protein>
<evidence type="ECO:0000256" key="1">
    <source>
        <dbReference type="ARBA" id="ARBA00008764"/>
    </source>
</evidence>
<dbReference type="AlphaFoldDB" id="A0A5J6MNM7"/>
<proteinExistence type="inferred from homology"/>
<dbReference type="GO" id="GO:0004252">
    <property type="term" value="F:serine-type endopeptidase activity"/>
    <property type="evidence" value="ECO:0007669"/>
    <property type="project" value="InterPro"/>
</dbReference>
<keyword evidence="2 6" id="KW-0645">Protease</keyword>
<dbReference type="PRINTS" id="PR00839">
    <property type="entry name" value="V8PROTEASE"/>
</dbReference>
<dbReference type="InterPro" id="IPR019660">
    <property type="entry name" value="Put_sensory_transdc_reg_YbjN"/>
</dbReference>
<evidence type="ECO:0000256" key="6">
    <source>
        <dbReference type="RuleBase" id="RU004296"/>
    </source>
</evidence>
<dbReference type="GO" id="GO:0006508">
    <property type="term" value="P:proteolysis"/>
    <property type="evidence" value="ECO:0007669"/>
    <property type="project" value="UniProtKB-KW"/>
</dbReference>
<gene>
    <name evidence="9" type="ORF">FRZ44_16590</name>
</gene>
<keyword evidence="5 6" id="KW-0720">Serine protease</keyword>
<dbReference type="Pfam" id="PF10722">
    <property type="entry name" value="YbjN"/>
    <property type="match status" value="1"/>
</dbReference>
<evidence type="ECO:0000256" key="5">
    <source>
        <dbReference type="ARBA" id="ARBA00022825"/>
    </source>
</evidence>
<dbReference type="Proteomes" id="UP000326202">
    <property type="component" value="Chromosome"/>
</dbReference>
<dbReference type="EC" id="3.4.21.-" evidence="6"/>
<evidence type="ECO:0000313" key="10">
    <source>
        <dbReference type="Proteomes" id="UP000326202"/>
    </source>
</evidence>
<dbReference type="PANTHER" id="PTHR15462:SF8">
    <property type="entry name" value="SERINE PROTEASE"/>
    <property type="match status" value="1"/>
</dbReference>
<organism evidence="9 10">
    <name type="scientific">Hypericibacter terrae</name>
    <dbReference type="NCBI Taxonomy" id="2602015"/>
    <lineage>
        <taxon>Bacteria</taxon>
        <taxon>Pseudomonadati</taxon>
        <taxon>Pseudomonadota</taxon>
        <taxon>Alphaproteobacteria</taxon>
        <taxon>Rhodospirillales</taxon>
        <taxon>Dongiaceae</taxon>
        <taxon>Hypericibacter</taxon>
    </lineage>
</organism>
<dbReference type="RefSeq" id="WP_191908478.1">
    <property type="nucleotide sequence ID" value="NZ_CP042906.1"/>
</dbReference>
<reference evidence="9 10" key="1">
    <citation type="submission" date="2019-08" db="EMBL/GenBank/DDBJ databases">
        <title>Hyperibacter terrae gen. nov., sp. nov. and Hyperibacter viscosus sp. nov., two new members in the family Rhodospirillaceae isolated from the rhizosphere of Hypericum perforatum.</title>
        <authorList>
            <person name="Noviana Z."/>
        </authorList>
    </citation>
    <scope>NUCLEOTIDE SEQUENCE [LARGE SCALE GENOMIC DNA]</scope>
    <source>
        <strain evidence="9 10">R5913</strain>
    </source>
</reference>
<dbReference type="Gene3D" id="2.40.10.10">
    <property type="entry name" value="Trypsin-like serine proteases"/>
    <property type="match status" value="2"/>
</dbReference>
<keyword evidence="4 6" id="KW-0378">Hydrolase</keyword>
<dbReference type="PANTHER" id="PTHR15462">
    <property type="entry name" value="SERINE PROTEASE"/>
    <property type="match status" value="1"/>
</dbReference>
<dbReference type="KEGG" id="htq:FRZ44_16590"/>
<comment type="similarity">
    <text evidence="1 6">Belongs to the peptidase S1B family.</text>
</comment>
<keyword evidence="3" id="KW-0732">Signal</keyword>
<evidence type="ECO:0000256" key="4">
    <source>
        <dbReference type="ARBA" id="ARBA00022801"/>
    </source>
</evidence>
<dbReference type="InterPro" id="IPR008256">
    <property type="entry name" value="Peptidase_S1B"/>
</dbReference>
<evidence type="ECO:0000256" key="2">
    <source>
        <dbReference type="ARBA" id="ARBA00022670"/>
    </source>
</evidence>
<dbReference type="PROSITE" id="PS00134">
    <property type="entry name" value="TRYPSIN_HIS"/>
    <property type="match status" value="1"/>
</dbReference>
<feature type="region of interest" description="Disordered" evidence="7">
    <location>
        <begin position="178"/>
        <end position="212"/>
    </location>
</feature>
<evidence type="ECO:0000259" key="8">
    <source>
        <dbReference type="PROSITE" id="PS50240"/>
    </source>
</evidence>
<dbReference type="Pfam" id="PF00089">
    <property type="entry name" value="Trypsin"/>
    <property type="match status" value="1"/>
</dbReference>
<evidence type="ECO:0000256" key="7">
    <source>
        <dbReference type="SAM" id="MobiDB-lite"/>
    </source>
</evidence>
<sequence length="447" mass="48299">MRPSAFTAGLLAFLIGVTLWACPGPALAFKPPSDSRIATPLYRVSAALLQSLLSDEGILSKIDSEGDVALTFQAAQHDLPGWIVLDRVDEREIWNIRFTTIIPQELTGDRDRDALIAFANAWNRDEIALKLYLDEDGQIEAEHNQPVQFGINPDEFKENGIRLYQDALARALNALASPDSGASDGASNGQQTQEDTDNPHGDTPGEPVDASVPPARAIGLLEMSDGGLCSASVVAENVILTAAHCLFDEDHRSVVAERFSAGYDQGHFIATALIRDVYMPPEFDHKRFLETNEVDGYDWALLRLDRGVGQDTGVLPIRALDPQDLEAMVEANGPSMTQIGYGNEQSDHPVARRNCHLSMVWKDNTYAHHCGTVPGDSGSPDLVCENDACVIIGIESAEVDFRELKGADMAVSAAAFAAALPDFVASAPQEAALPPQGKQGQLSRFQP</sequence>
<dbReference type="PROSITE" id="PS50240">
    <property type="entry name" value="TRYPSIN_DOM"/>
    <property type="match status" value="1"/>
</dbReference>
<dbReference type="InterPro" id="IPR001254">
    <property type="entry name" value="Trypsin_dom"/>
</dbReference>
<evidence type="ECO:0000313" key="9">
    <source>
        <dbReference type="EMBL" id="QEX16366.1"/>
    </source>
</evidence>
<evidence type="ECO:0000256" key="3">
    <source>
        <dbReference type="ARBA" id="ARBA00022729"/>
    </source>
</evidence>
<dbReference type="SMART" id="SM00020">
    <property type="entry name" value="Tryp_SPc"/>
    <property type="match status" value="1"/>
</dbReference>
<dbReference type="InterPro" id="IPR043504">
    <property type="entry name" value="Peptidase_S1_PA_chymotrypsin"/>
</dbReference>
<dbReference type="InterPro" id="IPR018114">
    <property type="entry name" value="TRYPSIN_HIS"/>
</dbReference>
<accession>A0A5J6MNM7</accession>
<dbReference type="InterPro" id="IPR050966">
    <property type="entry name" value="Glutamyl_endopeptidase"/>
</dbReference>
<dbReference type="EMBL" id="CP042906">
    <property type="protein sequence ID" value="QEX16366.1"/>
    <property type="molecule type" value="Genomic_DNA"/>
</dbReference>
<dbReference type="InterPro" id="IPR009003">
    <property type="entry name" value="Peptidase_S1_PA"/>
</dbReference>
<name>A0A5J6MNM7_9PROT</name>
<dbReference type="SUPFAM" id="SSF50494">
    <property type="entry name" value="Trypsin-like serine proteases"/>
    <property type="match status" value="1"/>
</dbReference>
<keyword evidence="10" id="KW-1185">Reference proteome</keyword>
<feature type="compositionally biased region" description="Low complexity" evidence="7">
    <location>
        <begin position="178"/>
        <end position="187"/>
    </location>
</feature>
<feature type="domain" description="Peptidase S1" evidence="8">
    <location>
        <begin position="186"/>
        <end position="429"/>
    </location>
</feature>